<dbReference type="Proteomes" id="UP001234989">
    <property type="component" value="Chromosome 2"/>
</dbReference>
<dbReference type="AlphaFoldDB" id="A0AAF0TEH9"/>
<feature type="region of interest" description="Disordered" evidence="1">
    <location>
        <begin position="1"/>
        <end position="59"/>
    </location>
</feature>
<name>A0AAF0TEH9_SOLVR</name>
<evidence type="ECO:0000256" key="1">
    <source>
        <dbReference type="SAM" id="MobiDB-lite"/>
    </source>
</evidence>
<sequence length="59" mass="6317">MAQKADKNPAERKPAATEEEKAAKAPAEKKPRAGKKLPKESGAGGADKKKRRTKKSVDC</sequence>
<reference evidence="2" key="1">
    <citation type="submission" date="2023-08" db="EMBL/GenBank/DDBJ databases">
        <title>A de novo genome assembly of Solanum verrucosum Schlechtendal, a Mexican diploid species geographically isolated from the other diploid A-genome species in potato relatives.</title>
        <authorList>
            <person name="Hosaka K."/>
        </authorList>
    </citation>
    <scope>NUCLEOTIDE SEQUENCE</scope>
    <source>
        <tissue evidence="2">Young leaves</tissue>
    </source>
</reference>
<accession>A0AAF0TEH9</accession>
<proteinExistence type="predicted"/>
<gene>
    <name evidence="2" type="ORF">MTR67_009501</name>
</gene>
<feature type="compositionally biased region" description="Basic residues" evidence="1">
    <location>
        <begin position="48"/>
        <end position="59"/>
    </location>
</feature>
<keyword evidence="3" id="KW-1185">Reference proteome</keyword>
<dbReference type="EMBL" id="CP133613">
    <property type="protein sequence ID" value="WMV16116.1"/>
    <property type="molecule type" value="Genomic_DNA"/>
</dbReference>
<protein>
    <submittedName>
        <fullName evidence="2">Uncharacterized protein</fullName>
    </submittedName>
</protein>
<evidence type="ECO:0000313" key="2">
    <source>
        <dbReference type="EMBL" id="WMV16116.1"/>
    </source>
</evidence>
<feature type="compositionally biased region" description="Basic and acidic residues" evidence="1">
    <location>
        <begin position="1"/>
        <end position="31"/>
    </location>
</feature>
<organism evidence="2 3">
    <name type="scientific">Solanum verrucosum</name>
    <dbReference type="NCBI Taxonomy" id="315347"/>
    <lineage>
        <taxon>Eukaryota</taxon>
        <taxon>Viridiplantae</taxon>
        <taxon>Streptophyta</taxon>
        <taxon>Embryophyta</taxon>
        <taxon>Tracheophyta</taxon>
        <taxon>Spermatophyta</taxon>
        <taxon>Magnoliopsida</taxon>
        <taxon>eudicotyledons</taxon>
        <taxon>Gunneridae</taxon>
        <taxon>Pentapetalae</taxon>
        <taxon>asterids</taxon>
        <taxon>lamiids</taxon>
        <taxon>Solanales</taxon>
        <taxon>Solanaceae</taxon>
        <taxon>Solanoideae</taxon>
        <taxon>Solaneae</taxon>
        <taxon>Solanum</taxon>
    </lineage>
</organism>
<evidence type="ECO:0000313" key="3">
    <source>
        <dbReference type="Proteomes" id="UP001234989"/>
    </source>
</evidence>